<dbReference type="PANTHER" id="PTHR35908:SF1">
    <property type="entry name" value="CONSERVED PROTEIN"/>
    <property type="match status" value="1"/>
</dbReference>
<evidence type="ECO:0000259" key="2">
    <source>
        <dbReference type="PROSITE" id="PS51819"/>
    </source>
</evidence>
<sequence>MVAGAYGDAMGLRIGALVVDSHDPGRLARFWAEALGWVISRDEDPEWVVEPAEGSREDCVVADLLFIKVPEPKAGKNRLHFDLRPEHQSAEVARLEGLGATRVDVGQGDEQAWVVMADPEGNEFCVQDAHSPQVRAEWLRRYGAYEPVFPGHAKPGDRVAAQPGRSPFQRQRRSVQSSVFDGLRVDDLCS</sequence>
<dbReference type="PROSITE" id="PS51819">
    <property type="entry name" value="VOC"/>
    <property type="match status" value="1"/>
</dbReference>
<dbReference type="CDD" id="cd06587">
    <property type="entry name" value="VOC"/>
    <property type="match status" value="1"/>
</dbReference>
<evidence type="ECO:0000313" key="3">
    <source>
        <dbReference type="EMBL" id="GAA3598497.1"/>
    </source>
</evidence>
<keyword evidence="4" id="KW-1185">Reference proteome</keyword>
<organism evidence="3 4">
    <name type="scientific">Nonomuraea rosea</name>
    <dbReference type="NCBI Taxonomy" id="638574"/>
    <lineage>
        <taxon>Bacteria</taxon>
        <taxon>Bacillati</taxon>
        <taxon>Actinomycetota</taxon>
        <taxon>Actinomycetes</taxon>
        <taxon>Streptosporangiales</taxon>
        <taxon>Streptosporangiaceae</taxon>
        <taxon>Nonomuraea</taxon>
    </lineage>
</organism>
<dbReference type="EMBL" id="BAABDQ010000033">
    <property type="protein sequence ID" value="GAA3598497.1"/>
    <property type="molecule type" value="Genomic_DNA"/>
</dbReference>
<comment type="caution">
    <text evidence="3">The sequence shown here is derived from an EMBL/GenBank/DDBJ whole genome shotgun (WGS) entry which is preliminary data.</text>
</comment>
<name>A0ABP6Z5D2_9ACTN</name>
<dbReference type="Proteomes" id="UP001500630">
    <property type="component" value="Unassembled WGS sequence"/>
</dbReference>
<feature type="region of interest" description="Disordered" evidence="1">
    <location>
        <begin position="152"/>
        <end position="178"/>
    </location>
</feature>
<dbReference type="PANTHER" id="PTHR35908">
    <property type="entry name" value="HYPOTHETICAL FUSION PROTEIN"/>
    <property type="match status" value="1"/>
</dbReference>
<dbReference type="InterPro" id="IPR029068">
    <property type="entry name" value="Glyas_Bleomycin-R_OHBP_Dase"/>
</dbReference>
<dbReference type="InterPro" id="IPR041581">
    <property type="entry name" value="Glyoxalase_6"/>
</dbReference>
<feature type="domain" description="VOC" evidence="2">
    <location>
        <begin position="13"/>
        <end position="129"/>
    </location>
</feature>
<evidence type="ECO:0000313" key="4">
    <source>
        <dbReference type="Proteomes" id="UP001500630"/>
    </source>
</evidence>
<gene>
    <name evidence="3" type="ORF">GCM10022419_097500</name>
</gene>
<dbReference type="Gene3D" id="3.10.180.10">
    <property type="entry name" value="2,3-Dihydroxybiphenyl 1,2-Dioxygenase, domain 1"/>
    <property type="match status" value="1"/>
</dbReference>
<dbReference type="Pfam" id="PF18029">
    <property type="entry name" value="Glyoxalase_6"/>
    <property type="match status" value="1"/>
</dbReference>
<proteinExistence type="predicted"/>
<reference evidence="4" key="1">
    <citation type="journal article" date="2019" name="Int. J. Syst. Evol. Microbiol.">
        <title>The Global Catalogue of Microorganisms (GCM) 10K type strain sequencing project: providing services to taxonomists for standard genome sequencing and annotation.</title>
        <authorList>
            <consortium name="The Broad Institute Genomics Platform"/>
            <consortium name="The Broad Institute Genome Sequencing Center for Infectious Disease"/>
            <person name="Wu L."/>
            <person name="Ma J."/>
        </authorList>
    </citation>
    <scope>NUCLEOTIDE SEQUENCE [LARGE SCALE GENOMIC DNA]</scope>
    <source>
        <strain evidence="4">JCM 17326</strain>
    </source>
</reference>
<evidence type="ECO:0000256" key="1">
    <source>
        <dbReference type="SAM" id="MobiDB-lite"/>
    </source>
</evidence>
<protein>
    <recommendedName>
        <fullName evidence="2">VOC domain-containing protein</fullName>
    </recommendedName>
</protein>
<accession>A0ABP6Z5D2</accession>
<dbReference type="SUPFAM" id="SSF54593">
    <property type="entry name" value="Glyoxalase/Bleomycin resistance protein/Dihydroxybiphenyl dioxygenase"/>
    <property type="match status" value="1"/>
</dbReference>
<dbReference type="InterPro" id="IPR037523">
    <property type="entry name" value="VOC_core"/>
</dbReference>